<comment type="function">
    <text evidence="8">Iron-storage protein.</text>
</comment>
<proteinExistence type="inferred from homology"/>
<keyword evidence="9" id="KW-0472">Membrane</keyword>
<dbReference type="PANTHER" id="PTHR11431:SF127">
    <property type="entry name" value="BACTERIAL NON-HEME FERRITIN"/>
    <property type="match status" value="1"/>
</dbReference>
<evidence type="ECO:0000256" key="8">
    <source>
        <dbReference type="RuleBase" id="RU361145"/>
    </source>
</evidence>
<keyword evidence="4 11" id="KW-0560">Oxidoreductase</keyword>
<keyword evidence="3 7" id="KW-0479">Metal-binding</keyword>
<dbReference type="GO" id="GO:0008198">
    <property type="term" value="F:ferrous iron binding"/>
    <property type="evidence" value="ECO:0007669"/>
    <property type="project" value="TreeGrafter"/>
</dbReference>
<dbReference type="EMBL" id="UGTI01000001">
    <property type="protein sequence ID" value="SUB77146.1"/>
    <property type="molecule type" value="Genomic_DNA"/>
</dbReference>
<keyword evidence="2 8" id="KW-0409">Iron storage</keyword>
<evidence type="ECO:0000259" key="10">
    <source>
        <dbReference type="PROSITE" id="PS50905"/>
    </source>
</evidence>
<protein>
    <recommendedName>
        <fullName evidence="8">Ferritin</fullName>
        <ecNumber evidence="8">1.16.3.2</ecNumber>
    </recommendedName>
</protein>
<evidence type="ECO:0000256" key="6">
    <source>
        <dbReference type="ARBA" id="ARBA00054546"/>
    </source>
</evidence>
<dbReference type="GO" id="GO:0006826">
    <property type="term" value="P:iron ion transport"/>
    <property type="evidence" value="ECO:0007669"/>
    <property type="project" value="InterPro"/>
</dbReference>
<accession>A0A379DFL9</accession>
<gene>
    <name evidence="11" type="primary">ftnA</name>
    <name evidence="11" type="ORF">NCTC13100_00261</name>
</gene>
<dbReference type="InterPro" id="IPR012347">
    <property type="entry name" value="Ferritin-like"/>
</dbReference>
<dbReference type="InterPro" id="IPR001519">
    <property type="entry name" value="Ferritin"/>
</dbReference>
<feature type="binding site" evidence="7">
    <location>
        <position position="128"/>
    </location>
    <ligand>
        <name>Fe cation</name>
        <dbReference type="ChEBI" id="CHEBI:24875"/>
        <label>1</label>
    </ligand>
</feature>
<dbReference type="GO" id="GO:0005829">
    <property type="term" value="C:cytosol"/>
    <property type="evidence" value="ECO:0007669"/>
    <property type="project" value="TreeGrafter"/>
</dbReference>
<dbReference type="EC" id="1.16.3.2" evidence="8"/>
<feature type="binding site" evidence="7">
    <location>
        <position position="95"/>
    </location>
    <ligand>
        <name>Fe cation</name>
        <dbReference type="ChEBI" id="CHEBI:24875"/>
        <label>1</label>
    </ligand>
</feature>
<comment type="function">
    <text evidence="6">May alleviate iron toxicity in the presence of oxygen.</text>
</comment>
<dbReference type="RefSeq" id="WP_018359588.1">
    <property type="nucleotide sequence ID" value="NZ_UGTI01000001.1"/>
</dbReference>
<evidence type="ECO:0000313" key="12">
    <source>
        <dbReference type="Proteomes" id="UP000254263"/>
    </source>
</evidence>
<keyword evidence="9" id="KW-0812">Transmembrane</keyword>
<feature type="domain" description="Ferritin-like diiron" evidence="10">
    <location>
        <begin position="1"/>
        <end position="146"/>
    </location>
</feature>
<evidence type="ECO:0000256" key="7">
    <source>
        <dbReference type="PIRSR" id="PIRSR601519-1"/>
    </source>
</evidence>
<feature type="binding site" evidence="7">
    <location>
        <position position="18"/>
    </location>
    <ligand>
        <name>Fe cation</name>
        <dbReference type="ChEBI" id="CHEBI:24875"/>
        <label>1</label>
    </ligand>
</feature>
<dbReference type="GO" id="GO:0008199">
    <property type="term" value="F:ferric iron binding"/>
    <property type="evidence" value="ECO:0007669"/>
    <property type="project" value="InterPro"/>
</dbReference>
<dbReference type="GO" id="GO:0042802">
    <property type="term" value="F:identical protein binding"/>
    <property type="evidence" value="ECO:0007669"/>
    <property type="project" value="UniProtKB-ARBA"/>
</dbReference>
<evidence type="ECO:0000256" key="4">
    <source>
        <dbReference type="ARBA" id="ARBA00023002"/>
    </source>
</evidence>
<evidence type="ECO:0000256" key="3">
    <source>
        <dbReference type="ARBA" id="ARBA00022723"/>
    </source>
</evidence>
<dbReference type="Proteomes" id="UP000254263">
    <property type="component" value="Unassembled WGS sequence"/>
</dbReference>
<feature type="transmembrane region" description="Helical" evidence="9">
    <location>
        <begin position="20"/>
        <end position="37"/>
    </location>
</feature>
<dbReference type="FunFam" id="1.20.1260.10:FF:000001">
    <property type="entry name" value="Non-heme ferritin"/>
    <property type="match status" value="1"/>
</dbReference>
<dbReference type="InterPro" id="IPR041719">
    <property type="entry name" value="Ferritin_prok"/>
</dbReference>
<dbReference type="InterPro" id="IPR009040">
    <property type="entry name" value="Ferritin-like_diiron"/>
</dbReference>
<dbReference type="InterPro" id="IPR008331">
    <property type="entry name" value="Ferritin_DPS_dom"/>
</dbReference>
<keyword evidence="9" id="KW-1133">Transmembrane helix</keyword>
<dbReference type="PANTHER" id="PTHR11431">
    <property type="entry name" value="FERRITIN"/>
    <property type="match status" value="1"/>
</dbReference>
<dbReference type="GO" id="GO:0006879">
    <property type="term" value="P:intracellular iron ion homeostasis"/>
    <property type="evidence" value="ECO:0007669"/>
    <property type="project" value="UniProtKB-KW"/>
</dbReference>
<evidence type="ECO:0000256" key="5">
    <source>
        <dbReference type="ARBA" id="ARBA00023004"/>
    </source>
</evidence>
<evidence type="ECO:0000256" key="1">
    <source>
        <dbReference type="ARBA" id="ARBA00006950"/>
    </source>
</evidence>
<keyword evidence="5 7" id="KW-0408">Iron</keyword>
<dbReference type="InterPro" id="IPR009078">
    <property type="entry name" value="Ferritin-like_SF"/>
</dbReference>
<dbReference type="PROSITE" id="PS50905">
    <property type="entry name" value="FERRITIN_LIKE"/>
    <property type="match status" value="1"/>
</dbReference>
<keyword evidence="8" id="KW-0963">Cytoplasm</keyword>
<comment type="subcellular location">
    <subcellularLocation>
        <location evidence="8">Cytoplasm</location>
    </subcellularLocation>
</comment>
<feature type="binding site" evidence="7">
    <location>
        <position position="51"/>
    </location>
    <ligand>
        <name>Fe cation</name>
        <dbReference type="ChEBI" id="CHEBI:24875"/>
        <label>1</label>
    </ligand>
</feature>
<dbReference type="AlphaFoldDB" id="A0A379DFL9"/>
<evidence type="ECO:0000313" key="11">
    <source>
        <dbReference type="EMBL" id="SUB77146.1"/>
    </source>
</evidence>
<comment type="catalytic activity">
    <reaction evidence="8">
        <text>4 Fe(2+) + O2 + 6 H2O = 4 iron(III) oxide-hydroxide + 12 H(+)</text>
        <dbReference type="Rhea" id="RHEA:11972"/>
        <dbReference type="ChEBI" id="CHEBI:15377"/>
        <dbReference type="ChEBI" id="CHEBI:15378"/>
        <dbReference type="ChEBI" id="CHEBI:15379"/>
        <dbReference type="ChEBI" id="CHEBI:29033"/>
        <dbReference type="ChEBI" id="CHEBI:78619"/>
        <dbReference type="EC" id="1.16.3.2"/>
    </reaction>
</comment>
<organism evidence="11 12">
    <name type="scientific">Porphyromonas macacae</name>
    <dbReference type="NCBI Taxonomy" id="28115"/>
    <lineage>
        <taxon>Bacteria</taxon>
        <taxon>Pseudomonadati</taxon>
        <taxon>Bacteroidota</taxon>
        <taxon>Bacteroidia</taxon>
        <taxon>Bacteroidales</taxon>
        <taxon>Porphyromonadaceae</taxon>
        <taxon>Porphyromonas</taxon>
    </lineage>
</organism>
<dbReference type="Pfam" id="PF00210">
    <property type="entry name" value="Ferritin"/>
    <property type="match status" value="1"/>
</dbReference>
<dbReference type="CDD" id="cd01055">
    <property type="entry name" value="Nonheme_Ferritin"/>
    <property type="match status" value="1"/>
</dbReference>
<dbReference type="Gene3D" id="1.20.1260.10">
    <property type="match status" value="1"/>
</dbReference>
<dbReference type="SUPFAM" id="SSF47240">
    <property type="entry name" value="Ferritin-like"/>
    <property type="match status" value="1"/>
</dbReference>
<comment type="similarity">
    <text evidence="1 8">Belongs to the ferritin family. Prokaryotic subfamily.</text>
</comment>
<sequence length="160" mass="18756">MELNKKMEEAINRQINAEMWSSHLYLAMSVHFGYIGLNGFSHWMRKQAEEEMEHAYAMIDYLSQRGGRPQILPIEEVPNEFGSPLQIMEQVLKHECIVSESIIKLVHLSDELSDLPSREFFMTFVKEQVEEEASVNDIITQIKLYGEKHEILVDHHLKKR</sequence>
<feature type="binding site" evidence="7">
    <location>
        <position position="54"/>
    </location>
    <ligand>
        <name>Fe cation</name>
        <dbReference type="ChEBI" id="CHEBI:24875"/>
        <label>1</label>
    </ligand>
</feature>
<dbReference type="GO" id="GO:0004322">
    <property type="term" value="F:ferroxidase activity"/>
    <property type="evidence" value="ECO:0007669"/>
    <property type="project" value="TreeGrafter"/>
</dbReference>
<name>A0A379DFL9_9PORP</name>
<reference evidence="11 12" key="1">
    <citation type="submission" date="2018-06" db="EMBL/GenBank/DDBJ databases">
        <authorList>
            <consortium name="Pathogen Informatics"/>
            <person name="Doyle S."/>
        </authorList>
    </citation>
    <scope>NUCLEOTIDE SEQUENCE [LARGE SCALE GENOMIC DNA]</scope>
    <source>
        <strain evidence="11 12">NCTC13100</strain>
    </source>
</reference>
<evidence type="ECO:0000256" key="2">
    <source>
        <dbReference type="ARBA" id="ARBA00022434"/>
    </source>
</evidence>
<evidence type="ECO:0000256" key="9">
    <source>
        <dbReference type="SAM" id="Phobius"/>
    </source>
</evidence>